<keyword evidence="6" id="KW-0539">Nucleus</keyword>
<evidence type="ECO:0000256" key="2">
    <source>
        <dbReference type="ARBA" id="ARBA00022723"/>
    </source>
</evidence>
<dbReference type="AlphaFoldDB" id="A0A8S1F5Y9"/>
<keyword evidence="4 7" id="KW-0863">Zinc-finger</keyword>
<keyword evidence="10" id="KW-1185">Reference proteome</keyword>
<evidence type="ECO:0000256" key="4">
    <source>
        <dbReference type="ARBA" id="ARBA00022771"/>
    </source>
</evidence>
<feature type="domain" description="C2H2-type" evidence="8">
    <location>
        <begin position="52"/>
        <end position="76"/>
    </location>
</feature>
<dbReference type="InterPro" id="IPR013087">
    <property type="entry name" value="Znf_C2H2_type"/>
</dbReference>
<protein>
    <recommendedName>
        <fullName evidence="8">C2H2-type domain-containing protein</fullName>
    </recommendedName>
</protein>
<keyword evidence="5" id="KW-0862">Zinc</keyword>
<dbReference type="GO" id="GO:0008270">
    <property type="term" value="F:zinc ion binding"/>
    <property type="evidence" value="ECO:0007669"/>
    <property type="project" value="UniProtKB-KW"/>
</dbReference>
<accession>A0A8S1F5Y9</accession>
<feature type="domain" description="C2H2-type" evidence="8">
    <location>
        <begin position="24"/>
        <end position="51"/>
    </location>
</feature>
<feature type="domain" description="C2H2-type" evidence="8">
    <location>
        <begin position="80"/>
        <end position="107"/>
    </location>
</feature>
<dbReference type="FunFam" id="3.30.160.60:FF:000145">
    <property type="entry name" value="Zinc finger protein 574"/>
    <property type="match status" value="1"/>
</dbReference>
<evidence type="ECO:0000256" key="1">
    <source>
        <dbReference type="ARBA" id="ARBA00004324"/>
    </source>
</evidence>
<dbReference type="GO" id="GO:0016607">
    <property type="term" value="C:nuclear speck"/>
    <property type="evidence" value="ECO:0007669"/>
    <property type="project" value="UniProtKB-SubCell"/>
</dbReference>
<dbReference type="PROSITE" id="PS00028">
    <property type="entry name" value="ZINC_FINGER_C2H2_1"/>
    <property type="match status" value="4"/>
</dbReference>
<organism evidence="9 10">
    <name type="scientific">Caenorhabditis bovis</name>
    <dbReference type="NCBI Taxonomy" id="2654633"/>
    <lineage>
        <taxon>Eukaryota</taxon>
        <taxon>Metazoa</taxon>
        <taxon>Ecdysozoa</taxon>
        <taxon>Nematoda</taxon>
        <taxon>Chromadorea</taxon>
        <taxon>Rhabditida</taxon>
        <taxon>Rhabditina</taxon>
        <taxon>Rhabditomorpha</taxon>
        <taxon>Rhabditoidea</taxon>
        <taxon>Rhabditidae</taxon>
        <taxon>Peloderinae</taxon>
        <taxon>Caenorhabditis</taxon>
    </lineage>
</organism>
<dbReference type="EMBL" id="CADEPM010000006">
    <property type="protein sequence ID" value="CAB3407556.1"/>
    <property type="molecule type" value="Genomic_DNA"/>
</dbReference>
<dbReference type="Gene3D" id="3.30.160.60">
    <property type="entry name" value="Classic Zinc Finger"/>
    <property type="match status" value="3"/>
</dbReference>
<keyword evidence="3" id="KW-0677">Repeat</keyword>
<proteinExistence type="predicted"/>
<comment type="subcellular location">
    <subcellularLocation>
        <location evidence="1">Nucleus speckle</location>
    </subcellularLocation>
</comment>
<dbReference type="OrthoDB" id="654211at2759"/>
<dbReference type="InterPro" id="IPR036236">
    <property type="entry name" value="Znf_C2H2_sf"/>
</dbReference>
<dbReference type="GO" id="GO:0000981">
    <property type="term" value="F:DNA-binding transcription factor activity, RNA polymerase II-specific"/>
    <property type="evidence" value="ECO:0007669"/>
    <property type="project" value="TreeGrafter"/>
</dbReference>
<evidence type="ECO:0000256" key="6">
    <source>
        <dbReference type="ARBA" id="ARBA00023242"/>
    </source>
</evidence>
<evidence type="ECO:0000259" key="8">
    <source>
        <dbReference type="PROSITE" id="PS50157"/>
    </source>
</evidence>
<dbReference type="PANTHER" id="PTHR24394:SF29">
    <property type="entry name" value="MYONEURIN"/>
    <property type="match status" value="1"/>
</dbReference>
<evidence type="ECO:0000256" key="5">
    <source>
        <dbReference type="ARBA" id="ARBA00022833"/>
    </source>
</evidence>
<evidence type="ECO:0000256" key="3">
    <source>
        <dbReference type="ARBA" id="ARBA00022737"/>
    </source>
</evidence>
<evidence type="ECO:0000313" key="10">
    <source>
        <dbReference type="Proteomes" id="UP000494206"/>
    </source>
</evidence>
<evidence type="ECO:0000256" key="7">
    <source>
        <dbReference type="PROSITE-ProRule" id="PRU00042"/>
    </source>
</evidence>
<dbReference type="SUPFAM" id="SSF57667">
    <property type="entry name" value="beta-beta-alpha zinc fingers"/>
    <property type="match status" value="2"/>
</dbReference>
<gene>
    <name evidence="9" type="ORF">CBOVIS_LOCUS9471</name>
</gene>
<dbReference type="SMART" id="SM00355">
    <property type="entry name" value="ZnF_C2H2"/>
    <property type="match status" value="5"/>
</dbReference>
<name>A0A8S1F5Y9_9PELO</name>
<dbReference type="PANTHER" id="PTHR24394">
    <property type="entry name" value="ZINC FINGER PROTEIN"/>
    <property type="match status" value="1"/>
</dbReference>
<dbReference type="Pfam" id="PF13912">
    <property type="entry name" value="zf-C2H2_6"/>
    <property type="match status" value="1"/>
</dbReference>
<keyword evidence="2" id="KW-0479">Metal-binding</keyword>
<evidence type="ECO:0000313" key="9">
    <source>
        <dbReference type="EMBL" id="CAB3407556.1"/>
    </source>
</evidence>
<sequence length="362" mass="41912">MTENAFQFRAEVQNYHQHAPIALHQCNICNKTFVSYKSLQVHTVIHTDTKPFECEICGKCFRFKSNLFEHRSVHTGVAIHQCPFCAKRFRLKGNMKKHMRTHVATKEELEIAFSPYASLRRRTDIPTNPVIVRGPQLPLNFNLGIKPRRMKLSITENVEKWLERIQRGELIKINSIDEKISRLQDYLYSCTLTMKSIQECKYIEFEVFMCPICKLFCAGNLACQEHMTIEHKSRIDQLASNTNYCNKCAILFANAEMLRQHEQYHVKVQQLIDAGNLILAEPQLLTSDTVLCDLDKSPFNEYDQHYFMDKATSVFSMLNDDSASQSDFLLPSDQFHVNDEEDVESTTTFSLIIEHREGPSSV</sequence>
<dbReference type="Pfam" id="PF00096">
    <property type="entry name" value="zf-C2H2"/>
    <property type="match status" value="2"/>
</dbReference>
<reference evidence="9 10" key="1">
    <citation type="submission" date="2020-04" db="EMBL/GenBank/DDBJ databases">
        <authorList>
            <person name="Laetsch R D."/>
            <person name="Stevens L."/>
            <person name="Kumar S."/>
            <person name="Blaxter L. M."/>
        </authorList>
    </citation>
    <scope>NUCLEOTIDE SEQUENCE [LARGE SCALE GENOMIC DNA]</scope>
</reference>
<dbReference type="Proteomes" id="UP000494206">
    <property type="component" value="Unassembled WGS sequence"/>
</dbReference>
<dbReference type="FunFam" id="3.30.160.60:FF:002484">
    <property type="entry name" value="Protein CBR-LSY-2"/>
    <property type="match status" value="1"/>
</dbReference>
<comment type="caution">
    <text evidence="9">The sequence shown here is derived from an EMBL/GenBank/DDBJ whole genome shotgun (WGS) entry which is preliminary data.</text>
</comment>
<dbReference type="PROSITE" id="PS50157">
    <property type="entry name" value="ZINC_FINGER_C2H2_2"/>
    <property type="match status" value="3"/>
</dbReference>